<keyword evidence="5 9" id="KW-0560">Oxidoreductase</keyword>
<evidence type="ECO:0000259" key="10">
    <source>
        <dbReference type="Pfam" id="PF02670"/>
    </source>
</evidence>
<dbReference type="RefSeq" id="WP_126823287.1">
    <property type="nucleotide sequence ID" value="NZ_JBHLWU010000001.1"/>
</dbReference>
<feature type="binding site" evidence="9">
    <location>
        <position position="217"/>
    </location>
    <ligand>
        <name>1-deoxy-D-xylulose 5-phosphate</name>
        <dbReference type="ChEBI" id="CHEBI:57792"/>
    </ligand>
</feature>
<feature type="binding site" evidence="9">
    <location>
        <position position="37"/>
    </location>
    <ligand>
        <name>NADPH</name>
        <dbReference type="ChEBI" id="CHEBI:57783"/>
    </ligand>
</feature>
<dbReference type="HAMAP" id="MF_00183">
    <property type="entry name" value="DXP_reductoisom"/>
    <property type="match status" value="1"/>
</dbReference>
<dbReference type="InterPro" id="IPR013644">
    <property type="entry name" value="DXP_reductoisomerase_C"/>
</dbReference>
<accession>A0A430AKD4</accession>
<dbReference type="SUPFAM" id="SSF55347">
    <property type="entry name" value="Glyceraldehyde-3-phosphate dehydrogenase-like, C-terminal domain"/>
    <property type="match status" value="1"/>
</dbReference>
<dbReference type="InterPro" id="IPR013512">
    <property type="entry name" value="DXP_reductoisomerase_N"/>
</dbReference>
<comment type="similarity">
    <text evidence="2 9">Belongs to the DXR family.</text>
</comment>
<evidence type="ECO:0000313" key="14">
    <source>
        <dbReference type="Proteomes" id="UP000288669"/>
    </source>
</evidence>
<feature type="binding site" evidence="9">
    <location>
        <position position="201"/>
    </location>
    <ligand>
        <name>NADPH</name>
        <dbReference type="ChEBI" id="CHEBI:57783"/>
    </ligand>
</feature>
<comment type="catalytic activity">
    <reaction evidence="8">
        <text>2-C-methyl-D-erythritol 4-phosphate + NADP(+) = 1-deoxy-D-xylulose 5-phosphate + NADPH + H(+)</text>
        <dbReference type="Rhea" id="RHEA:13717"/>
        <dbReference type="ChEBI" id="CHEBI:15378"/>
        <dbReference type="ChEBI" id="CHEBI:57783"/>
        <dbReference type="ChEBI" id="CHEBI:57792"/>
        <dbReference type="ChEBI" id="CHEBI:58262"/>
        <dbReference type="ChEBI" id="CHEBI:58349"/>
        <dbReference type="EC" id="1.1.1.267"/>
    </reaction>
    <physiologicalReaction direction="right-to-left" evidence="8">
        <dbReference type="Rhea" id="RHEA:13719"/>
    </physiologicalReaction>
</comment>
<dbReference type="PIRSF" id="PIRSF006205">
    <property type="entry name" value="Dxp_reductismrs"/>
    <property type="match status" value="1"/>
</dbReference>
<feature type="binding site" evidence="9">
    <location>
        <position position="121"/>
    </location>
    <ligand>
        <name>1-deoxy-D-xylulose 5-phosphate</name>
        <dbReference type="ChEBI" id="CHEBI:57792"/>
    </ligand>
</feature>
<dbReference type="AlphaFoldDB" id="A0A430AKD4"/>
<evidence type="ECO:0000259" key="12">
    <source>
        <dbReference type="Pfam" id="PF13288"/>
    </source>
</evidence>
<keyword evidence="6 9" id="KW-0464">Manganese</keyword>
<feature type="binding site" evidence="9">
    <location>
        <position position="147"/>
    </location>
    <ligand>
        <name>1-deoxy-D-xylulose 5-phosphate</name>
        <dbReference type="ChEBI" id="CHEBI:57792"/>
    </ligand>
</feature>
<feature type="binding site" evidence="9">
    <location>
        <position position="208"/>
    </location>
    <ligand>
        <name>1-deoxy-D-xylulose 5-phosphate</name>
        <dbReference type="ChEBI" id="CHEBI:57792"/>
    </ligand>
</feature>
<keyword evidence="3 9" id="KW-0479">Metal-binding</keyword>
<dbReference type="GO" id="GO:0051484">
    <property type="term" value="P:isopentenyl diphosphate biosynthetic process, methylerythritol 4-phosphate pathway involved in terpenoid biosynthetic process"/>
    <property type="evidence" value="ECO:0007669"/>
    <property type="project" value="TreeGrafter"/>
</dbReference>
<dbReference type="PANTHER" id="PTHR30525">
    <property type="entry name" value="1-DEOXY-D-XYLULOSE 5-PHOSPHATE REDUCTOISOMERASE"/>
    <property type="match status" value="1"/>
</dbReference>
<dbReference type="EMBL" id="NGJZ01000001">
    <property type="protein sequence ID" value="RSU08571.1"/>
    <property type="molecule type" value="Genomic_DNA"/>
</dbReference>
<dbReference type="Pfam" id="PF08436">
    <property type="entry name" value="DXP_redisom_C"/>
    <property type="match status" value="1"/>
</dbReference>
<keyword evidence="9" id="KW-0460">Magnesium</keyword>
<feature type="domain" description="1-deoxy-D-xylulose 5-phosphate reductoisomerase C-terminal" evidence="11">
    <location>
        <begin position="142"/>
        <end position="225"/>
    </location>
</feature>
<dbReference type="Gene3D" id="1.10.1740.10">
    <property type="match status" value="1"/>
</dbReference>
<feature type="binding site" evidence="9">
    <location>
        <position position="11"/>
    </location>
    <ligand>
        <name>NADPH</name>
        <dbReference type="ChEBI" id="CHEBI:57783"/>
    </ligand>
</feature>
<keyword evidence="7 9" id="KW-0414">Isoprene biosynthesis</keyword>
<evidence type="ECO:0000259" key="11">
    <source>
        <dbReference type="Pfam" id="PF08436"/>
    </source>
</evidence>
<feature type="binding site" evidence="9">
    <location>
        <position position="146"/>
    </location>
    <ligand>
        <name>Mn(2+)</name>
        <dbReference type="ChEBI" id="CHEBI:29035"/>
    </ligand>
</feature>
<feature type="domain" description="DXP reductoisomerase C-terminal" evidence="12">
    <location>
        <begin position="257"/>
        <end position="373"/>
    </location>
</feature>
<sequence length="386" mass="42996">MKRIALLGATGSIGASTIEVVCSYPEEFKIVSFSFYRNLEKGKQLIKRLLPQFVAVATEKEALALSKEFPNVQFGFGLSGLVTAATMSEVTMVLTAVSGSIGLVPTLEAIKAHKEIALANKETLVMGGDLVMQAAKEHKVRILPVDSEHSAIFQCLQGNPRENVSELLITASGGSFRDYSRAELKNVGVKEALCHPNWSMGKKITIDSATMMNKGLEVIEAHWLFQMEYDKIKVILHKESLIHSMIVFKDGAYLAQLGASDMREPIQYALTYPKRVEIKQATPFDLTTIEALHFEKMSFERFPLLKVAFEAGRAGGTLPSVMNAANEVAVEAFLNQKIRYLSIEKYVQEAMMKHQNHPIPSLETLLEVDRQTRVMVNEWIKKGLFE</sequence>
<feature type="binding site" evidence="9">
    <location>
        <position position="172"/>
    </location>
    <ligand>
        <name>1-deoxy-D-xylulose 5-phosphate</name>
        <dbReference type="ChEBI" id="CHEBI:57792"/>
    </ligand>
</feature>
<name>A0A430AKD4_9ENTE</name>
<dbReference type="GO" id="GO:0016853">
    <property type="term" value="F:isomerase activity"/>
    <property type="evidence" value="ECO:0007669"/>
    <property type="project" value="UniProtKB-KW"/>
</dbReference>
<dbReference type="Proteomes" id="UP000288669">
    <property type="component" value="Unassembled WGS sequence"/>
</dbReference>
<comment type="cofactor">
    <cofactor evidence="9">
        <name>Mg(2+)</name>
        <dbReference type="ChEBI" id="CHEBI:18420"/>
    </cofactor>
    <cofactor evidence="9">
        <name>Mn(2+)</name>
        <dbReference type="ChEBI" id="CHEBI:29035"/>
    </cofactor>
</comment>
<comment type="pathway">
    <text evidence="1 9">Isoprenoid biosynthesis; isopentenyl diphosphate biosynthesis via DXP pathway; isopentenyl diphosphate from 1-deoxy-D-xylulose 5-phosphate: step 1/6.</text>
</comment>
<keyword evidence="14" id="KW-1185">Reference proteome</keyword>
<dbReference type="GO" id="GO:0070402">
    <property type="term" value="F:NADPH binding"/>
    <property type="evidence" value="ECO:0007669"/>
    <property type="project" value="InterPro"/>
</dbReference>
<dbReference type="NCBIfam" id="TIGR00243">
    <property type="entry name" value="Dxr"/>
    <property type="match status" value="1"/>
</dbReference>
<feature type="binding site" evidence="9">
    <location>
        <position position="38"/>
    </location>
    <ligand>
        <name>NADPH</name>
        <dbReference type="ChEBI" id="CHEBI:57783"/>
    </ligand>
</feature>
<feature type="binding site" evidence="9">
    <location>
        <position position="12"/>
    </location>
    <ligand>
        <name>NADPH</name>
        <dbReference type="ChEBI" id="CHEBI:57783"/>
    </ligand>
</feature>
<evidence type="ECO:0000256" key="3">
    <source>
        <dbReference type="ARBA" id="ARBA00022723"/>
    </source>
</evidence>
<organism evidence="13 14">
    <name type="scientific">Vagococcus entomophilus</name>
    <dbReference type="NCBI Taxonomy" id="1160095"/>
    <lineage>
        <taxon>Bacteria</taxon>
        <taxon>Bacillati</taxon>
        <taxon>Bacillota</taxon>
        <taxon>Bacilli</taxon>
        <taxon>Lactobacillales</taxon>
        <taxon>Enterococcaceae</taxon>
        <taxon>Vagococcus</taxon>
    </lineage>
</organism>
<evidence type="ECO:0000256" key="6">
    <source>
        <dbReference type="ARBA" id="ARBA00023211"/>
    </source>
</evidence>
<evidence type="ECO:0000256" key="7">
    <source>
        <dbReference type="ARBA" id="ARBA00023229"/>
    </source>
</evidence>
<evidence type="ECO:0000256" key="5">
    <source>
        <dbReference type="ARBA" id="ARBA00023002"/>
    </source>
</evidence>
<keyword evidence="13" id="KW-0413">Isomerase</keyword>
<dbReference type="InterPro" id="IPR036169">
    <property type="entry name" value="DXPR_C_sf"/>
</dbReference>
<gene>
    <name evidence="9" type="primary">dxr</name>
    <name evidence="13" type="ORF">CBF30_04900</name>
</gene>
<evidence type="ECO:0000313" key="13">
    <source>
        <dbReference type="EMBL" id="RSU08571.1"/>
    </source>
</evidence>
<dbReference type="InterPro" id="IPR036291">
    <property type="entry name" value="NAD(P)-bd_dom_sf"/>
</dbReference>
<feature type="domain" description="1-deoxy-D-xylulose 5-phosphate reductoisomerase N-terminal" evidence="10">
    <location>
        <begin position="4"/>
        <end position="128"/>
    </location>
</feature>
<dbReference type="InterPro" id="IPR003821">
    <property type="entry name" value="DXP_reductoisomerase"/>
</dbReference>
<evidence type="ECO:0000256" key="4">
    <source>
        <dbReference type="ARBA" id="ARBA00022857"/>
    </source>
</evidence>
<dbReference type="GO" id="GO:0030604">
    <property type="term" value="F:1-deoxy-D-xylulose-5-phosphate reductoisomerase activity"/>
    <property type="evidence" value="ECO:0007669"/>
    <property type="project" value="UniProtKB-UniRule"/>
</dbReference>
<feature type="binding site" evidence="9">
    <location>
        <position position="195"/>
    </location>
    <ligand>
        <name>1-deoxy-D-xylulose 5-phosphate</name>
        <dbReference type="ChEBI" id="CHEBI:57792"/>
    </ligand>
</feature>
<feature type="binding site" evidence="9">
    <location>
        <position position="13"/>
    </location>
    <ligand>
        <name>NADPH</name>
        <dbReference type="ChEBI" id="CHEBI:57783"/>
    </ligand>
</feature>
<comment type="caution">
    <text evidence="9">Lacks conserved residue(s) required for the propagation of feature annotation.</text>
</comment>
<evidence type="ECO:0000256" key="2">
    <source>
        <dbReference type="ARBA" id="ARBA00006825"/>
    </source>
</evidence>
<feature type="binding site" evidence="9">
    <location>
        <position position="10"/>
    </location>
    <ligand>
        <name>NADPH</name>
        <dbReference type="ChEBI" id="CHEBI:57783"/>
    </ligand>
</feature>
<dbReference type="FunFam" id="3.40.50.720:FF:000045">
    <property type="entry name" value="1-deoxy-D-xylulose 5-phosphate reductoisomerase"/>
    <property type="match status" value="1"/>
</dbReference>
<dbReference type="Pfam" id="PF13288">
    <property type="entry name" value="DXPR_C"/>
    <property type="match status" value="1"/>
</dbReference>
<dbReference type="OrthoDB" id="9806546at2"/>
<proteinExistence type="inferred from homology"/>
<feature type="binding site" evidence="9">
    <location>
        <position position="122"/>
    </location>
    <ligand>
        <name>NADPH</name>
        <dbReference type="ChEBI" id="CHEBI:57783"/>
    </ligand>
</feature>
<dbReference type="GO" id="GO:0030145">
    <property type="term" value="F:manganese ion binding"/>
    <property type="evidence" value="ECO:0007669"/>
    <property type="project" value="TreeGrafter"/>
</dbReference>
<keyword evidence="4 9" id="KW-0521">NADP</keyword>
<evidence type="ECO:0000256" key="9">
    <source>
        <dbReference type="HAMAP-Rule" id="MF_00183"/>
    </source>
</evidence>
<feature type="binding site" evidence="9">
    <location>
        <position position="120"/>
    </location>
    <ligand>
        <name>NADPH</name>
        <dbReference type="ChEBI" id="CHEBI:57783"/>
    </ligand>
</feature>
<dbReference type="SUPFAM" id="SSF51735">
    <property type="entry name" value="NAD(P)-binding Rossmann-fold domains"/>
    <property type="match status" value="1"/>
</dbReference>
<dbReference type="SUPFAM" id="SSF69055">
    <property type="entry name" value="1-deoxy-D-xylulose-5-phosphate reductoisomerase, C-terminal domain"/>
    <property type="match status" value="1"/>
</dbReference>
<protein>
    <recommendedName>
        <fullName evidence="9">1-deoxy-D-xylulose 5-phosphate reductoisomerase</fullName>
        <shortName evidence="9">DXP reductoisomerase</shortName>
        <ecNumber evidence="9">1.1.1.267</ecNumber>
    </recommendedName>
    <alternativeName>
        <fullName evidence="9">1-deoxyxylulose-5-phosphate reductoisomerase</fullName>
    </alternativeName>
    <alternativeName>
        <fullName evidence="9">2-C-methyl-D-erythritol 4-phosphate synthase</fullName>
    </alternativeName>
</protein>
<dbReference type="UniPathway" id="UPA00056">
    <property type="reaction ID" value="UER00092"/>
</dbReference>
<reference evidence="13 14" key="1">
    <citation type="submission" date="2017-05" db="EMBL/GenBank/DDBJ databases">
        <title>Vagococcus spp. assemblies.</title>
        <authorList>
            <person name="Gulvik C.A."/>
        </authorList>
    </citation>
    <scope>NUCLEOTIDE SEQUENCE [LARGE SCALE GENOMIC DNA]</scope>
    <source>
        <strain evidence="13 14">DSM 24756</strain>
    </source>
</reference>
<feature type="binding site" evidence="9">
    <location>
        <position position="148"/>
    </location>
    <ligand>
        <name>Mn(2+)</name>
        <dbReference type="ChEBI" id="CHEBI:29035"/>
    </ligand>
</feature>
<feature type="binding site" evidence="9">
    <location>
        <position position="214"/>
    </location>
    <ligand>
        <name>1-deoxy-D-xylulose 5-phosphate</name>
        <dbReference type="ChEBI" id="CHEBI:57792"/>
    </ligand>
</feature>
<feature type="binding site" evidence="9">
    <location>
        <position position="217"/>
    </location>
    <ligand>
        <name>Mn(2+)</name>
        <dbReference type="ChEBI" id="CHEBI:29035"/>
    </ligand>
</feature>
<feature type="binding site" evidence="9">
    <location>
        <position position="148"/>
    </location>
    <ligand>
        <name>1-deoxy-D-xylulose 5-phosphate</name>
        <dbReference type="ChEBI" id="CHEBI:57792"/>
    </ligand>
</feature>
<dbReference type="InterPro" id="IPR026877">
    <property type="entry name" value="DXPR_C"/>
</dbReference>
<feature type="binding site" evidence="9">
    <location>
        <position position="213"/>
    </location>
    <ligand>
        <name>1-deoxy-D-xylulose 5-phosphate</name>
        <dbReference type="ChEBI" id="CHEBI:57792"/>
    </ligand>
</feature>
<dbReference type="PANTHER" id="PTHR30525:SF0">
    <property type="entry name" value="1-DEOXY-D-XYLULOSE 5-PHOSPHATE REDUCTOISOMERASE, CHLOROPLASTIC"/>
    <property type="match status" value="1"/>
</dbReference>
<dbReference type="Gene3D" id="3.40.50.720">
    <property type="entry name" value="NAD(P)-binding Rossmann-like Domain"/>
    <property type="match status" value="1"/>
</dbReference>
<dbReference type="EC" id="1.1.1.267" evidence="9"/>
<comment type="caution">
    <text evidence="13">The sequence shown here is derived from an EMBL/GenBank/DDBJ whole genome shotgun (WGS) entry which is preliminary data.</text>
</comment>
<dbReference type="NCBIfam" id="NF009114">
    <property type="entry name" value="PRK12464.1"/>
    <property type="match status" value="1"/>
</dbReference>
<dbReference type="Pfam" id="PF02670">
    <property type="entry name" value="DXP_reductoisom"/>
    <property type="match status" value="1"/>
</dbReference>
<evidence type="ECO:0000256" key="8">
    <source>
        <dbReference type="ARBA" id="ARBA00048543"/>
    </source>
</evidence>
<comment type="function">
    <text evidence="9">Catalyzes the NADPH-dependent rearrangement and reduction of 1-deoxy-D-xylulose-5-phosphate (DXP) to 2-C-methyl-D-erythritol 4-phosphate (MEP).</text>
</comment>
<evidence type="ECO:0000256" key="1">
    <source>
        <dbReference type="ARBA" id="ARBA00005094"/>
    </source>
</evidence>